<name>A0ABR1RS27_9PEZI</name>
<evidence type="ECO:0000313" key="2">
    <source>
        <dbReference type="EMBL" id="KAK8017789.1"/>
    </source>
</evidence>
<gene>
    <name evidence="2" type="ORF">PG993_014115</name>
</gene>
<organism evidence="2 3">
    <name type="scientific">Apiospora rasikravindrae</name>
    <dbReference type="NCBI Taxonomy" id="990691"/>
    <lineage>
        <taxon>Eukaryota</taxon>
        <taxon>Fungi</taxon>
        <taxon>Dikarya</taxon>
        <taxon>Ascomycota</taxon>
        <taxon>Pezizomycotina</taxon>
        <taxon>Sordariomycetes</taxon>
        <taxon>Xylariomycetidae</taxon>
        <taxon>Amphisphaeriales</taxon>
        <taxon>Apiosporaceae</taxon>
        <taxon>Apiospora</taxon>
    </lineage>
</organism>
<accession>A0ABR1RS27</accession>
<keyword evidence="3" id="KW-1185">Reference proteome</keyword>
<comment type="caution">
    <text evidence="2">The sequence shown here is derived from an EMBL/GenBank/DDBJ whole genome shotgun (WGS) entry which is preliminary data.</text>
</comment>
<feature type="compositionally biased region" description="Basic and acidic residues" evidence="1">
    <location>
        <begin position="116"/>
        <end position="139"/>
    </location>
</feature>
<proteinExistence type="predicted"/>
<feature type="region of interest" description="Disordered" evidence="1">
    <location>
        <begin position="105"/>
        <end position="193"/>
    </location>
</feature>
<feature type="compositionally biased region" description="Basic and acidic residues" evidence="1">
    <location>
        <begin position="150"/>
        <end position="193"/>
    </location>
</feature>
<evidence type="ECO:0000313" key="3">
    <source>
        <dbReference type="Proteomes" id="UP001444661"/>
    </source>
</evidence>
<sequence length="193" mass="21401">MRRSPGVPCDYNDQALTPFSQLPTTNTAKLAKNMYISSHLPGHHHSSLNLPQAFLLGSHSANRSAVYQLLSFADCRATSLENTSDITTAAAASLVEPAVPWSGLLRMTSGAPTRHRTNDDKKDEHEYEGGHDDDRRHSDFSSGSIACCKDINKAEEKPKKDKEKEAETETERLDKLRSQRDQDFASHREAAHA</sequence>
<dbReference type="EMBL" id="JAQQWK010000013">
    <property type="protein sequence ID" value="KAK8017789.1"/>
    <property type="molecule type" value="Genomic_DNA"/>
</dbReference>
<protein>
    <submittedName>
        <fullName evidence="2">Uncharacterized protein</fullName>
    </submittedName>
</protein>
<evidence type="ECO:0000256" key="1">
    <source>
        <dbReference type="SAM" id="MobiDB-lite"/>
    </source>
</evidence>
<reference evidence="2 3" key="1">
    <citation type="submission" date="2023-01" db="EMBL/GenBank/DDBJ databases">
        <title>Analysis of 21 Apiospora genomes using comparative genomics revels a genus with tremendous synthesis potential of carbohydrate active enzymes and secondary metabolites.</title>
        <authorList>
            <person name="Sorensen T."/>
        </authorList>
    </citation>
    <scope>NUCLEOTIDE SEQUENCE [LARGE SCALE GENOMIC DNA]</scope>
    <source>
        <strain evidence="2 3">CBS 33761</strain>
    </source>
</reference>
<dbReference type="Proteomes" id="UP001444661">
    <property type="component" value="Unassembled WGS sequence"/>
</dbReference>